<reference evidence="7" key="1">
    <citation type="journal article" date="2015" name="Nature">
        <title>Complex archaea that bridge the gap between prokaryotes and eukaryotes.</title>
        <authorList>
            <person name="Spang A."/>
            <person name="Saw J.H."/>
            <person name="Jorgensen S.L."/>
            <person name="Zaremba-Niedzwiedzka K."/>
            <person name="Martijn J."/>
            <person name="Lind A.E."/>
            <person name="van Eijk R."/>
            <person name="Schleper C."/>
            <person name="Guy L."/>
            <person name="Ettema T.J."/>
        </authorList>
    </citation>
    <scope>NUCLEOTIDE SEQUENCE</scope>
</reference>
<sequence>MPSAAEHISTYLTELRKQLATGVAAEHAYRPALQRLLQAHHSGTTAVNEPRRVKCGAPDFVVQRGPTPLGHVECKDIGVSLPKVLKTEQLERYLESLDNFILTDYIEFRWFVDGEQRLAARVATVDAAGKLRADPAGQTQLVELLDAFFDADAAPMIANPKQLAKRMAGVAKLIRSIIANAFDDEADTGALHEQMAGFRDVLLHDLTPPQFADMYAQTICYGLFAAIIHSKQPHKFTREHAAYDLPPTNPFLREMFTHVAGPGLDERIVWAVDHLAELLRRTDIHAILANFGKATRRDDPVVHFYETFLAHYDPKMRESRGVYYTPEPVVGYIVRSIDHILKTNFNLPDGLADATRIKHTFTDHLSGKKTTRDVHKVQILDPATGTGTFLHGVIDAIHGTFAGNEGLWDQYVREHLLPRLFGFELLMAPYAVAHMKLGLQLEQTGYTFGSNERLNVFLTNTLEEAEFHAAGLFAGLIAKEANQASHVKRDTPVMVVLGNPPYSGHSANKGEWIRGLIDDYKQVDGKPLGERNPKWLNDDYVKFIRFAQDRIERTGHGILAFISNHGYLDNPTFRGMRQSLMRTFDDIYIVDLHGNSKKKETCPDGSKDENVFDIQQGVAIGIFVRRPKRLTKPAKVRHADLHGLRRTKYQWLNEQDIESTQWRNPKVTGPAYFYVPRDDSMMDEYEVGLSVSNILPLHNIGLNSHRDAFVVDFTAKEVSQKLGELLSTEITDEELREKYSLKDTASFHLEAARDILRKDNSPERLVVECLYRPFDSRHLLFAHCLLDRPRSELNKHFLGQWNLGLAATRQSREPFATMAVNRICGQHKIVAKYDGSSIFPLYLYPDPDGKGKKDKLFAETSPWPEGPGGRRPNLAPEFVEEFAGKLGLAFVSDGVGDMAKTFGPEDIFHYMYAVFHSPTYRSRYAEFLKIDFPRLPLTGDRKLFAALCKLGGELVGLHLLEAVPAPAVNYPATGDDTVAKPRYVDTQQRVYINDDQYFEPVPADVWEFHVGGYQVCAKWLKDRKGRPLSYDDITHYRRVVTALGETIRLMSAIDAAIDHWPIT</sequence>
<evidence type="ECO:0000256" key="1">
    <source>
        <dbReference type="ARBA" id="ARBA00011900"/>
    </source>
</evidence>
<dbReference type="GO" id="GO:0008170">
    <property type="term" value="F:N-methyltransferase activity"/>
    <property type="evidence" value="ECO:0007669"/>
    <property type="project" value="InterPro"/>
</dbReference>
<dbReference type="InterPro" id="IPR050953">
    <property type="entry name" value="N4_N6_ade-DNA_methylase"/>
</dbReference>
<evidence type="ECO:0000256" key="2">
    <source>
        <dbReference type="ARBA" id="ARBA00022603"/>
    </source>
</evidence>
<dbReference type="Pfam" id="PF18135">
    <property type="entry name" value="Type_ISP_C"/>
    <property type="match status" value="1"/>
</dbReference>
<evidence type="ECO:0000259" key="6">
    <source>
        <dbReference type="Pfam" id="PF18135"/>
    </source>
</evidence>
<accession>A0A0F9TUG7</accession>
<feature type="domain" description="Type ISP restriction-modification enzyme LLaBIII C-terminal specificity" evidence="6">
    <location>
        <begin position="694"/>
        <end position="1051"/>
    </location>
</feature>
<protein>
    <recommendedName>
        <fullName evidence="1">site-specific DNA-methyltransferase (adenine-specific)</fullName>
        <ecNumber evidence="1">2.1.1.72</ecNumber>
    </recommendedName>
</protein>
<evidence type="ECO:0000256" key="3">
    <source>
        <dbReference type="ARBA" id="ARBA00022679"/>
    </source>
</evidence>
<dbReference type="InterPro" id="IPR003356">
    <property type="entry name" value="DNA_methylase_A-5"/>
</dbReference>
<comment type="caution">
    <text evidence="7">The sequence shown here is derived from an EMBL/GenBank/DDBJ whole genome shotgun (WGS) entry which is preliminary data.</text>
</comment>
<dbReference type="EC" id="2.1.1.72" evidence="1"/>
<dbReference type="GO" id="GO:0032259">
    <property type="term" value="P:methylation"/>
    <property type="evidence" value="ECO:0007669"/>
    <property type="project" value="UniProtKB-KW"/>
</dbReference>
<keyword evidence="2" id="KW-0489">Methyltransferase</keyword>
<proteinExistence type="predicted"/>
<comment type="catalytic activity">
    <reaction evidence="4">
        <text>a 2'-deoxyadenosine in DNA + S-adenosyl-L-methionine = an N(6)-methyl-2'-deoxyadenosine in DNA + S-adenosyl-L-homocysteine + H(+)</text>
        <dbReference type="Rhea" id="RHEA:15197"/>
        <dbReference type="Rhea" id="RHEA-COMP:12418"/>
        <dbReference type="Rhea" id="RHEA-COMP:12419"/>
        <dbReference type="ChEBI" id="CHEBI:15378"/>
        <dbReference type="ChEBI" id="CHEBI:57856"/>
        <dbReference type="ChEBI" id="CHEBI:59789"/>
        <dbReference type="ChEBI" id="CHEBI:90615"/>
        <dbReference type="ChEBI" id="CHEBI:90616"/>
        <dbReference type="EC" id="2.1.1.72"/>
    </reaction>
</comment>
<dbReference type="PANTHER" id="PTHR33841:SF1">
    <property type="entry name" value="DNA METHYLTRANSFERASE A"/>
    <property type="match status" value="1"/>
</dbReference>
<dbReference type="InterPro" id="IPR041635">
    <property type="entry name" value="Type_ISP_LLaBIII_C"/>
</dbReference>
<keyword evidence="3" id="KW-0808">Transferase</keyword>
<dbReference type="GO" id="GO:0009007">
    <property type="term" value="F:site-specific DNA-methyltransferase (adenine-specific) activity"/>
    <property type="evidence" value="ECO:0007669"/>
    <property type="project" value="UniProtKB-EC"/>
</dbReference>
<gene>
    <name evidence="7" type="ORF">LCGC14_0303890</name>
</gene>
<dbReference type="Pfam" id="PF02384">
    <property type="entry name" value="N6_Mtase"/>
    <property type="match status" value="1"/>
</dbReference>
<dbReference type="SUPFAM" id="SSF53335">
    <property type="entry name" value="S-adenosyl-L-methionine-dependent methyltransferases"/>
    <property type="match status" value="1"/>
</dbReference>
<evidence type="ECO:0000256" key="4">
    <source>
        <dbReference type="ARBA" id="ARBA00047942"/>
    </source>
</evidence>
<dbReference type="Gene3D" id="3.40.50.150">
    <property type="entry name" value="Vaccinia Virus protein VP39"/>
    <property type="match status" value="1"/>
</dbReference>
<evidence type="ECO:0000313" key="7">
    <source>
        <dbReference type="EMBL" id="KKN82974.1"/>
    </source>
</evidence>
<evidence type="ECO:0000259" key="5">
    <source>
        <dbReference type="Pfam" id="PF02384"/>
    </source>
</evidence>
<dbReference type="AlphaFoldDB" id="A0A0F9TUG7"/>
<dbReference type="PANTHER" id="PTHR33841">
    <property type="entry name" value="DNA METHYLTRANSFERASE YEEA-RELATED"/>
    <property type="match status" value="1"/>
</dbReference>
<dbReference type="GO" id="GO:0003677">
    <property type="term" value="F:DNA binding"/>
    <property type="evidence" value="ECO:0007669"/>
    <property type="project" value="InterPro"/>
</dbReference>
<dbReference type="EMBL" id="LAZR01000192">
    <property type="protein sequence ID" value="KKN82974.1"/>
    <property type="molecule type" value="Genomic_DNA"/>
</dbReference>
<dbReference type="InterPro" id="IPR029063">
    <property type="entry name" value="SAM-dependent_MTases_sf"/>
</dbReference>
<feature type="domain" description="DNA methylase adenine-specific" evidence="5">
    <location>
        <begin position="298"/>
        <end position="512"/>
    </location>
</feature>
<name>A0A0F9TUG7_9ZZZZ</name>
<dbReference type="PRINTS" id="PR00507">
    <property type="entry name" value="N12N6MTFRASE"/>
</dbReference>
<organism evidence="7">
    <name type="scientific">marine sediment metagenome</name>
    <dbReference type="NCBI Taxonomy" id="412755"/>
    <lineage>
        <taxon>unclassified sequences</taxon>
        <taxon>metagenomes</taxon>
        <taxon>ecological metagenomes</taxon>
    </lineage>
</organism>